<accession>A0ABZ2FJV6</accession>
<evidence type="ECO:0000313" key="2">
    <source>
        <dbReference type="Proteomes" id="UP001381003"/>
    </source>
</evidence>
<keyword evidence="2" id="KW-1185">Reference proteome</keyword>
<dbReference type="Proteomes" id="UP001381003">
    <property type="component" value="Chromosome"/>
</dbReference>
<protein>
    <submittedName>
        <fullName evidence="1">Uncharacterized protein</fullName>
    </submittedName>
</protein>
<dbReference type="RefSeq" id="WP_338538999.1">
    <property type="nucleotide sequence ID" value="NZ_CP104874.1"/>
</dbReference>
<organism evidence="1 2">
    <name type="scientific">Janibacter terrae</name>
    <dbReference type="NCBI Taxonomy" id="103817"/>
    <lineage>
        <taxon>Bacteria</taxon>
        <taxon>Bacillati</taxon>
        <taxon>Actinomycetota</taxon>
        <taxon>Actinomycetes</taxon>
        <taxon>Micrococcales</taxon>
        <taxon>Intrasporangiaceae</taxon>
        <taxon>Janibacter</taxon>
    </lineage>
</organism>
<gene>
    <name evidence="1" type="ORF">N5P18_05915</name>
</gene>
<name>A0ABZ2FJV6_9MICO</name>
<dbReference type="EMBL" id="CP104874">
    <property type="protein sequence ID" value="WWF06408.1"/>
    <property type="molecule type" value="Genomic_DNA"/>
</dbReference>
<evidence type="ECO:0000313" key="1">
    <source>
        <dbReference type="EMBL" id="WWF06408.1"/>
    </source>
</evidence>
<sequence>MQEEIATTLEATSPTIARAVRADTTSISPIEAAALGDWQVVDVLPSGGSHPQRWFMGIKDSGREVVVLSGFPERWEQVIEGARVTSADEAEELAAVHADATRDMTKGYARLSSVDDIRFVPTPSEEETARIEAVRRDHADDISAATVTGDGPWIVELWTVTDGDLVRHDVTVGTDGAITDATEVVEADLPVPETV</sequence>
<proteinExistence type="predicted"/>
<reference evidence="1 2" key="1">
    <citation type="submission" date="2022-09" db="EMBL/GenBank/DDBJ databases">
        <title>Complete genome sequence of Janibacter terrae strain COS04-44, PCL-degrading bacteria isolated from oil spilled coast.</title>
        <authorList>
            <person name="Park H."/>
            <person name="Kim J.Y."/>
            <person name="An S.H."/>
            <person name="Lee C.M."/>
            <person name="Weon H.-Y."/>
        </authorList>
    </citation>
    <scope>NUCLEOTIDE SEQUENCE [LARGE SCALE GENOMIC DNA]</scope>
    <source>
        <strain evidence="1 2">COS04-44</strain>
    </source>
</reference>